<sequence>MAAKLERNFTLQCHWR</sequence>
<name>A0A0E9XVN6_ANGAN</name>
<dbReference type="AlphaFoldDB" id="A0A0E9XVN6"/>
<proteinExistence type="predicted"/>
<accession>A0A0E9XVN6</accession>
<reference evidence="1" key="2">
    <citation type="journal article" date="2015" name="Fish Shellfish Immunol.">
        <title>Early steps in the European eel (Anguilla anguilla)-Vibrio vulnificus interaction in the gills: Role of the RtxA13 toxin.</title>
        <authorList>
            <person name="Callol A."/>
            <person name="Pajuelo D."/>
            <person name="Ebbesson L."/>
            <person name="Teles M."/>
            <person name="MacKenzie S."/>
            <person name="Amaro C."/>
        </authorList>
    </citation>
    <scope>NUCLEOTIDE SEQUENCE</scope>
</reference>
<dbReference type="EMBL" id="GBXM01002096">
    <property type="protein sequence ID" value="JAI06482.1"/>
    <property type="molecule type" value="Transcribed_RNA"/>
</dbReference>
<organism evidence="1">
    <name type="scientific">Anguilla anguilla</name>
    <name type="common">European freshwater eel</name>
    <name type="synonym">Muraena anguilla</name>
    <dbReference type="NCBI Taxonomy" id="7936"/>
    <lineage>
        <taxon>Eukaryota</taxon>
        <taxon>Metazoa</taxon>
        <taxon>Chordata</taxon>
        <taxon>Craniata</taxon>
        <taxon>Vertebrata</taxon>
        <taxon>Euteleostomi</taxon>
        <taxon>Actinopterygii</taxon>
        <taxon>Neopterygii</taxon>
        <taxon>Teleostei</taxon>
        <taxon>Anguilliformes</taxon>
        <taxon>Anguillidae</taxon>
        <taxon>Anguilla</taxon>
    </lineage>
</organism>
<reference evidence="1" key="1">
    <citation type="submission" date="2014-11" db="EMBL/GenBank/DDBJ databases">
        <authorList>
            <person name="Amaro Gonzalez C."/>
        </authorList>
    </citation>
    <scope>NUCLEOTIDE SEQUENCE</scope>
</reference>
<evidence type="ECO:0000313" key="1">
    <source>
        <dbReference type="EMBL" id="JAI06482.1"/>
    </source>
</evidence>
<protein>
    <submittedName>
        <fullName evidence="1">Uncharacterized protein</fullName>
    </submittedName>
</protein>